<dbReference type="Pfam" id="PF22893">
    <property type="entry name" value="ULD_2"/>
    <property type="match status" value="1"/>
</dbReference>
<gene>
    <name evidence="3" type="ORF">GGX14DRAFT_565005</name>
</gene>
<dbReference type="EMBL" id="JARJCW010000025">
    <property type="protein sequence ID" value="KAJ7211777.1"/>
    <property type="molecule type" value="Genomic_DNA"/>
</dbReference>
<reference evidence="3" key="1">
    <citation type="submission" date="2023-03" db="EMBL/GenBank/DDBJ databases">
        <title>Massive genome expansion in bonnet fungi (Mycena s.s.) driven by repeated elements and novel gene families across ecological guilds.</title>
        <authorList>
            <consortium name="Lawrence Berkeley National Laboratory"/>
            <person name="Harder C.B."/>
            <person name="Miyauchi S."/>
            <person name="Viragh M."/>
            <person name="Kuo A."/>
            <person name="Thoen E."/>
            <person name="Andreopoulos B."/>
            <person name="Lu D."/>
            <person name="Skrede I."/>
            <person name="Drula E."/>
            <person name="Henrissat B."/>
            <person name="Morin E."/>
            <person name="Kohler A."/>
            <person name="Barry K."/>
            <person name="LaButti K."/>
            <person name="Morin E."/>
            <person name="Salamov A."/>
            <person name="Lipzen A."/>
            <person name="Mereny Z."/>
            <person name="Hegedus B."/>
            <person name="Baldrian P."/>
            <person name="Stursova M."/>
            <person name="Weitz H."/>
            <person name="Taylor A."/>
            <person name="Grigoriev I.V."/>
            <person name="Nagy L.G."/>
            <person name="Martin F."/>
            <person name="Kauserud H."/>
        </authorList>
    </citation>
    <scope>NUCLEOTIDE SEQUENCE</scope>
    <source>
        <strain evidence="3">9144</strain>
    </source>
</reference>
<organism evidence="3 4">
    <name type="scientific">Mycena pura</name>
    <dbReference type="NCBI Taxonomy" id="153505"/>
    <lineage>
        <taxon>Eukaryota</taxon>
        <taxon>Fungi</taxon>
        <taxon>Dikarya</taxon>
        <taxon>Basidiomycota</taxon>
        <taxon>Agaricomycotina</taxon>
        <taxon>Agaricomycetes</taxon>
        <taxon>Agaricomycetidae</taxon>
        <taxon>Agaricales</taxon>
        <taxon>Marasmiineae</taxon>
        <taxon>Mycenaceae</taxon>
        <taxon>Mycena</taxon>
    </lineage>
</organism>
<dbReference type="InterPro" id="IPR054464">
    <property type="entry name" value="ULD_fung"/>
</dbReference>
<name>A0AAD6VJW7_9AGAR</name>
<accession>A0AAD6VJW7</accession>
<comment type="caution">
    <text evidence="3">The sequence shown here is derived from an EMBL/GenBank/DDBJ whole genome shotgun (WGS) entry which is preliminary data.</text>
</comment>
<keyword evidence="4" id="KW-1185">Reference proteome</keyword>
<feature type="domain" description="Ubiquitin-like" evidence="2">
    <location>
        <begin position="543"/>
        <end position="619"/>
    </location>
</feature>
<sequence>MPLKAANDRIDNLIKDMSNESYGGGSGRGDDPVPVTFEPGAAPVLCYRNRSRCQACKAAMFAILLHPNPTSFYSDPIFGSGIDAYLVAIQHSFSHGSHPLPGLPRPPPSITISRHLSQRPPLKPEVGKKSIPVTLSPGSALVLNVRAPRTMISAQAEGSGYRYSTDTVRPTPYRHLKVRIVLAARGPTSLSAWVVIWRMGACSGGGASADTRQHVSTTIFVSAHHAILVRRARGRSRSCGGAAAPPAQHNSPHRPPDCEKLAPQIAVMPVAVSALDFMASSSLLEMPVVAFAFGSFGDILAVIQLAIAIAIFFYQRGKPSTECTEAEKEVELLRNDLFLVHLALQRTAGSPLAPIANERIQNEVVRCQKLLAPNFAKITAPRGLWQKVRWVTSQEKELAAFKAQVIERRTALNLILEFINSGALLALPDRIDQGVGGLSQQLATCHAQIETQMAANSDALFALPDRIDQGVGGLSQQLATCHARIETQMAANSGALLALPDRIDQGVGGLSQLLATCRAEIVAEIMATVSHIPCGVYEAMFVVISPTGISIPISLTLCVSYEVLDDILTTYMRHRREAGGHYVERGDYKIVSPAGDIIQPPQFDRIIKAGLTLEISIIKRVRESRRCPQCGFTKSPTLDVGQWITCYNVNCGSKYQILALKLNSPPGFTVSPFPPLLLHSTR</sequence>
<evidence type="ECO:0000259" key="2">
    <source>
        <dbReference type="Pfam" id="PF22893"/>
    </source>
</evidence>
<evidence type="ECO:0000313" key="3">
    <source>
        <dbReference type="EMBL" id="KAJ7211777.1"/>
    </source>
</evidence>
<evidence type="ECO:0000256" key="1">
    <source>
        <dbReference type="SAM" id="MobiDB-lite"/>
    </source>
</evidence>
<evidence type="ECO:0000313" key="4">
    <source>
        <dbReference type="Proteomes" id="UP001219525"/>
    </source>
</evidence>
<dbReference type="AlphaFoldDB" id="A0AAD6VJW7"/>
<feature type="region of interest" description="Disordered" evidence="1">
    <location>
        <begin position="237"/>
        <end position="258"/>
    </location>
</feature>
<proteinExistence type="predicted"/>
<dbReference type="Proteomes" id="UP001219525">
    <property type="component" value="Unassembled WGS sequence"/>
</dbReference>
<protein>
    <recommendedName>
        <fullName evidence="2">Ubiquitin-like domain-containing protein</fullName>
    </recommendedName>
</protein>